<gene>
    <name evidence="1" type="ORF">UV59_C0037G0019</name>
</gene>
<reference evidence="1 2" key="1">
    <citation type="journal article" date="2015" name="Nature">
        <title>rRNA introns, odd ribosomes, and small enigmatic genomes across a large radiation of phyla.</title>
        <authorList>
            <person name="Brown C.T."/>
            <person name="Hug L.A."/>
            <person name="Thomas B.C."/>
            <person name="Sharon I."/>
            <person name="Castelle C.J."/>
            <person name="Singh A."/>
            <person name="Wilkins M.J."/>
            <person name="Williams K.H."/>
            <person name="Banfield J.F."/>
        </authorList>
    </citation>
    <scope>NUCLEOTIDE SEQUENCE [LARGE SCALE GENOMIC DNA]</scope>
</reference>
<comment type="caution">
    <text evidence="1">The sequence shown here is derived from an EMBL/GenBank/DDBJ whole genome shotgun (WGS) entry which is preliminary data.</text>
</comment>
<sequence>MVAKKQPAAASVNLLPPQMYALLHKLTDVTALLLNTVRSAVNRPRLQLIVNSAVAMKMENAKLPKPVQVNA</sequence>
<accession>A0A0G1CCY4</accession>
<dbReference type="AlphaFoldDB" id="A0A0G1CCY4"/>
<proteinExistence type="predicted"/>
<dbReference type="Proteomes" id="UP000034543">
    <property type="component" value="Unassembled WGS sequence"/>
</dbReference>
<organism evidence="1 2">
    <name type="scientific">Candidatus Gottesmanbacteria bacterium GW2011_GWA1_43_11</name>
    <dbReference type="NCBI Taxonomy" id="1618436"/>
    <lineage>
        <taxon>Bacteria</taxon>
        <taxon>Candidatus Gottesmaniibacteriota</taxon>
    </lineage>
</organism>
<dbReference type="STRING" id="1618436.UV59_C0037G0019"/>
<evidence type="ECO:0000313" key="1">
    <source>
        <dbReference type="EMBL" id="KKS83530.1"/>
    </source>
</evidence>
<evidence type="ECO:0000313" key="2">
    <source>
        <dbReference type="Proteomes" id="UP000034543"/>
    </source>
</evidence>
<name>A0A0G1CCY4_9BACT</name>
<protein>
    <submittedName>
        <fullName evidence="1">Uncharacterized protein</fullName>
    </submittedName>
</protein>
<dbReference type="EMBL" id="LCFB01000037">
    <property type="protein sequence ID" value="KKS83530.1"/>
    <property type="molecule type" value="Genomic_DNA"/>
</dbReference>